<keyword evidence="5 7" id="KW-1133">Transmembrane helix</keyword>
<sequence length="371" mass="41412">MEGTKPRTASSIGMFDMLKGAGMLTIVFAHTAELYPMQAVSGLSLTAFFPFIYREALMSAFFIASGYGFRKRSIHKCIHQQLKSLLKPYAYTALFTCVLHFIIHYKTFQYLPGTIGESIKVTGGFLLGLPHTAEYFGQEFFSCGPMWYLLALMVGWVLLDVILNIFPERYVPWAVAGCVLLGWGASLVWELPFCLIQGAVVVPYLYIGFLAKKKHLLDEPLPPKVFAGLLAATALIAVGALATRTTDCISLAEWSLGPLSIFLDGAAGLLFIRLFMRLSHGHGPIVHFLEAVGRRSLNIFCVHTVEIIAIPWYLMVAKFSAQPVLGMWLQYAIALGSIWLVCELLRVRRALIIRFFPAQRRTPAVHYTSRH</sequence>
<dbReference type="EMBL" id="NMTQ01000031">
    <property type="protein sequence ID" value="PDX58361.1"/>
    <property type="molecule type" value="Genomic_DNA"/>
</dbReference>
<feature type="transmembrane region" description="Helical" evidence="7">
    <location>
        <begin position="12"/>
        <end position="31"/>
    </location>
</feature>
<dbReference type="PANTHER" id="PTHR40074:SF2">
    <property type="entry name" value="O-ACETYLTRANSFERASE WECH"/>
    <property type="match status" value="1"/>
</dbReference>
<keyword evidence="6 7" id="KW-0472">Membrane</keyword>
<evidence type="ECO:0000256" key="7">
    <source>
        <dbReference type="SAM" id="Phobius"/>
    </source>
</evidence>
<feature type="transmembrane region" description="Helical" evidence="7">
    <location>
        <begin position="146"/>
        <end position="163"/>
    </location>
</feature>
<dbReference type="RefSeq" id="WP_097777403.1">
    <property type="nucleotide sequence ID" value="NZ_CABMES010000008.1"/>
</dbReference>
<name>A0A2A6ZAH5_9FIRM</name>
<feature type="transmembrane region" description="Helical" evidence="7">
    <location>
        <begin position="328"/>
        <end position="345"/>
    </location>
</feature>
<evidence type="ECO:0000259" key="8">
    <source>
        <dbReference type="Pfam" id="PF01757"/>
    </source>
</evidence>
<evidence type="ECO:0000313" key="9">
    <source>
        <dbReference type="EMBL" id="PDX58361.1"/>
    </source>
</evidence>
<reference evidence="9 10" key="1">
    <citation type="journal article" date="2017" name="Front. Microbiol.">
        <title>New Insights into the Diversity of the Genus Faecalibacterium.</title>
        <authorList>
            <person name="Benevides L."/>
            <person name="Burman S."/>
            <person name="Martin R."/>
            <person name="Robert V."/>
            <person name="Thomas M."/>
            <person name="Miquel S."/>
            <person name="Chain F."/>
            <person name="Sokol H."/>
            <person name="Bermudez-Humaran L.G."/>
            <person name="Morrison M."/>
            <person name="Langella P."/>
            <person name="Azevedo V.A."/>
            <person name="Chatel J.M."/>
            <person name="Soares S."/>
        </authorList>
    </citation>
    <scope>NUCLEOTIDE SEQUENCE [LARGE SCALE GENOMIC DNA]</scope>
    <source>
        <strain evidence="10">CNCM I-4540</strain>
    </source>
</reference>
<feature type="transmembrane region" description="Helical" evidence="7">
    <location>
        <begin position="89"/>
        <end position="108"/>
    </location>
</feature>
<evidence type="ECO:0000256" key="4">
    <source>
        <dbReference type="ARBA" id="ARBA00022692"/>
    </source>
</evidence>
<dbReference type="Proteomes" id="UP000220752">
    <property type="component" value="Unassembled WGS sequence"/>
</dbReference>
<keyword evidence="10" id="KW-1185">Reference proteome</keyword>
<feature type="transmembrane region" description="Helical" evidence="7">
    <location>
        <begin position="254"/>
        <end position="276"/>
    </location>
</feature>
<dbReference type="PANTHER" id="PTHR40074">
    <property type="entry name" value="O-ACETYLTRANSFERASE WECH"/>
    <property type="match status" value="1"/>
</dbReference>
<accession>A0A2A6ZAH5</accession>
<comment type="subcellular location">
    <subcellularLocation>
        <location evidence="1">Cell membrane</location>
        <topology evidence="1">Multi-pass membrane protein</topology>
    </subcellularLocation>
</comment>
<dbReference type="GO" id="GO:0016413">
    <property type="term" value="F:O-acetyltransferase activity"/>
    <property type="evidence" value="ECO:0007669"/>
    <property type="project" value="TreeGrafter"/>
</dbReference>
<evidence type="ECO:0000256" key="1">
    <source>
        <dbReference type="ARBA" id="ARBA00004651"/>
    </source>
</evidence>
<comment type="similarity">
    <text evidence="2">Belongs to the acyltransferase 3 family.</text>
</comment>
<feature type="domain" description="Acyltransferase 3" evidence="8">
    <location>
        <begin position="15"/>
        <end position="342"/>
    </location>
</feature>
<evidence type="ECO:0000313" key="10">
    <source>
        <dbReference type="Proteomes" id="UP000220752"/>
    </source>
</evidence>
<dbReference type="GO" id="GO:0009246">
    <property type="term" value="P:enterobacterial common antigen biosynthetic process"/>
    <property type="evidence" value="ECO:0007669"/>
    <property type="project" value="TreeGrafter"/>
</dbReference>
<feature type="transmembrane region" description="Helical" evidence="7">
    <location>
        <begin position="51"/>
        <end position="69"/>
    </location>
</feature>
<keyword evidence="4 7" id="KW-0812">Transmembrane</keyword>
<evidence type="ECO:0000256" key="6">
    <source>
        <dbReference type="ARBA" id="ARBA00023136"/>
    </source>
</evidence>
<feature type="transmembrane region" description="Helical" evidence="7">
    <location>
        <begin position="195"/>
        <end position="211"/>
    </location>
</feature>
<evidence type="ECO:0000256" key="5">
    <source>
        <dbReference type="ARBA" id="ARBA00022989"/>
    </source>
</evidence>
<gene>
    <name evidence="9" type="ORF">CGS46_08460</name>
</gene>
<dbReference type="Pfam" id="PF01757">
    <property type="entry name" value="Acyl_transf_3"/>
    <property type="match status" value="1"/>
</dbReference>
<feature type="transmembrane region" description="Helical" evidence="7">
    <location>
        <begin position="223"/>
        <end position="242"/>
    </location>
</feature>
<dbReference type="InterPro" id="IPR002656">
    <property type="entry name" value="Acyl_transf_3_dom"/>
</dbReference>
<dbReference type="GO" id="GO:0005886">
    <property type="term" value="C:plasma membrane"/>
    <property type="evidence" value="ECO:0007669"/>
    <property type="project" value="UniProtKB-SubCell"/>
</dbReference>
<protein>
    <submittedName>
        <fullName evidence="9">Fucose 4-O-acetylase and related acetyltransferase</fullName>
    </submittedName>
</protein>
<evidence type="ECO:0000256" key="3">
    <source>
        <dbReference type="ARBA" id="ARBA00022475"/>
    </source>
</evidence>
<comment type="caution">
    <text evidence="9">The sequence shown here is derived from an EMBL/GenBank/DDBJ whole genome shotgun (WGS) entry which is preliminary data.</text>
</comment>
<organism evidence="9 10">
    <name type="scientific">Faecalibacterium langellae</name>
    <dbReference type="NCBI Taxonomy" id="3435293"/>
    <lineage>
        <taxon>Bacteria</taxon>
        <taxon>Bacillati</taxon>
        <taxon>Bacillota</taxon>
        <taxon>Clostridia</taxon>
        <taxon>Eubacteriales</taxon>
        <taxon>Oscillospiraceae</taxon>
        <taxon>Faecalibacterium</taxon>
    </lineage>
</organism>
<evidence type="ECO:0000256" key="2">
    <source>
        <dbReference type="ARBA" id="ARBA00007400"/>
    </source>
</evidence>
<keyword evidence="3" id="KW-1003">Cell membrane</keyword>
<dbReference type="AlphaFoldDB" id="A0A2A6ZAH5"/>
<proteinExistence type="inferred from homology"/>